<dbReference type="AlphaFoldDB" id="A0A7W7CNX1"/>
<accession>A0A7W7CNX1</accession>
<proteinExistence type="predicted"/>
<name>A0A7W7CNX1_9ACTN</name>
<dbReference type="GO" id="GO:0016740">
    <property type="term" value="F:transferase activity"/>
    <property type="evidence" value="ECO:0007669"/>
    <property type="project" value="UniProtKB-KW"/>
</dbReference>
<evidence type="ECO:0000313" key="1">
    <source>
        <dbReference type="EMBL" id="MBB4692024.1"/>
    </source>
</evidence>
<dbReference type="Proteomes" id="UP000542742">
    <property type="component" value="Unassembled WGS sequence"/>
</dbReference>
<dbReference type="Pfam" id="PF04229">
    <property type="entry name" value="GrpB"/>
    <property type="match status" value="1"/>
</dbReference>
<dbReference type="EMBL" id="JACHMF010000001">
    <property type="protein sequence ID" value="MBB4692024.1"/>
    <property type="molecule type" value="Genomic_DNA"/>
</dbReference>
<reference evidence="1 2" key="1">
    <citation type="submission" date="2020-08" db="EMBL/GenBank/DDBJ databases">
        <title>Sequencing the genomes of 1000 actinobacteria strains.</title>
        <authorList>
            <person name="Klenk H.-P."/>
        </authorList>
    </citation>
    <scope>NUCLEOTIDE SEQUENCE [LARGE SCALE GENOMIC DNA]</scope>
    <source>
        <strain evidence="1 2">DSM 45518</strain>
    </source>
</reference>
<comment type="caution">
    <text evidence="1">The sequence shown here is derived from an EMBL/GenBank/DDBJ whole genome shotgun (WGS) entry which is preliminary data.</text>
</comment>
<organism evidence="1 2">
    <name type="scientific">Paractinoplanes abujensis</name>
    <dbReference type="NCBI Taxonomy" id="882441"/>
    <lineage>
        <taxon>Bacteria</taxon>
        <taxon>Bacillati</taxon>
        <taxon>Actinomycetota</taxon>
        <taxon>Actinomycetes</taxon>
        <taxon>Micromonosporales</taxon>
        <taxon>Micromonosporaceae</taxon>
        <taxon>Paractinoplanes</taxon>
    </lineage>
</organism>
<dbReference type="InterPro" id="IPR007344">
    <property type="entry name" value="GrpB/CoaE"/>
</dbReference>
<keyword evidence="1" id="KW-0808">Transferase</keyword>
<keyword evidence="2" id="KW-1185">Reference proteome</keyword>
<protein>
    <submittedName>
        <fullName evidence="1">GrpB-like predicted nucleotidyltransferase (UPF0157 family)</fullName>
    </submittedName>
</protein>
<dbReference type="RefSeq" id="WP_184950799.1">
    <property type="nucleotide sequence ID" value="NZ_BOMC01000002.1"/>
</dbReference>
<evidence type="ECO:0000313" key="2">
    <source>
        <dbReference type="Proteomes" id="UP000542742"/>
    </source>
</evidence>
<gene>
    <name evidence="1" type="ORF">BKA14_002172</name>
</gene>
<sequence>MPDAVRDPEGELSGIGYEDVEANTLRRLFYRRPGYHLHIVAAGTWGTRNQRILRDHLRTNDQDPAT</sequence>